<name>A0A928ZXX8_LEPEC</name>
<reference evidence="2" key="1">
    <citation type="submission" date="2020-10" db="EMBL/GenBank/DDBJ databases">
        <authorList>
            <person name="Castelo-Branco R."/>
            <person name="Eusebio N."/>
            <person name="Adriana R."/>
            <person name="Vieira A."/>
            <person name="Brugerolle De Fraissinette N."/>
            <person name="Rezende De Castro R."/>
            <person name="Schneider M.P."/>
            <person name="Vasconcelos V."/>
            <person name="Leao P.N."/>
        </authorList>
    </citation>
    <scope>NUCLEOTIDE SEQUENCE</scope>
    <source>
        <strain evidence="2">LEGE 11479</strain>
    </source>
</reference>
<dbReference type="EMBL" id="JADEXP010000279">
    <property type="protein sequence ID" value="MBE9069481.1"/>
    <property type="molecule type" value="Genomic_DNA"/>
</dbReference>
<keyword evidence="3" id="KW-1185">Reference proteome</keyword>
<dbReference type="SUPFAM" id="SSF88723">
    <property type="entry name" value="PIN domain-like"/>
    <property type="match status" value="1"/>
</dbReference>
<gene>
    <name evidence="2" type="ORF">IQ260_22805</name>
</gene>
<organism evidence="2 3">
    <name type="scientific">Leptolyngbya cf. ectocarpi LEGE 11479</name>
    <dbReference type="NCBI Taxonomy" id="1828722"/>
    <lineage>
        <taxon>Bacteria</taxon>
        <taxon>Bacillati</taxon>
        <taxon>Cyanobacteriota</taxon>
        <taxon>Cyanophyceae</taxon>
        <taxon>Leptolyngbyales</taxon>
        <taxon>Leptolyngbyaceae</taxon>
        <taxon>Leptolyngbya group</taxon>
        <taxon>Leptolyngbya</taxon>
    </lineage>
</organism>
<evidence type="ECO:0000259" key="1">
    <source>
        <dbReference type="Pfam" id="PF01850"/>
    </source>
</evidence>
<dbReference type="Gene3D" id="3.40.50.1010">
    <property type="entry name" value="5'-nuclease"/>
    <property type="match status" value="1"/>
</dbReference>
<dbReference type="InterPro" id="IPR029060">
    <property type="entry name" value="PIN-like_dom_sf"/>
</dbReference>
<dbReference type="InterPro" id="IPR002716">
    <property type="entry name" value="PIN_dom"/>
</dbReference>
<feature type="domain" description="PIN" evidence="1">
    <location>
        <begin position="5"/>
        <end position="133"/>
    </location>
</feature>
<accession>A0A928ZXX8</accession>
<sequence>MVKKVLFDTSTLVAALLEEHQLYDVCFPWLKKALTNEFTGYISTHTLAELYSVLTRLPRQPKLQPYEVEALLANLNDIHKVFLDVNDYAQVIKRLVSLKITGGGIYDALIGQAALKVNADILLTANPKDFVRLGDDVANIIRVLSVT</sequence>
<dbReference type="AlphaFoldDB" id="A0A928ZXX8"/>
<dbReference type="RefSeq" id="WP_193995382.1">
    <property type="nucleotide sequence ID" value="NZ_JADEXP010000279.1"/>
</dbReference>
<protein>
    <submittedName>
        <fullName evidence="2">PIN domain-containing protein</fullName>
    </submittedName>
</protein>
<comment type="caution">
    <text evidence="2">The sequence shown here is derived from an EMBL/GenBank/DDBJ whole genome shotgun (WGS) entry which is preliminary data.</text>
</comment>
<proteinExistence type="predicted"/>
<evidence type="ECO:0000313" key="2">
    <source>
        <dbReference type="EMBL" id="MBE9069481.1"/>
    </source>
</evidence>
<dbReference type="Proteomes" id="UP000615026">
    <property type="component" value="Unassembled WGS sequence"/>
</dbReference>
<evidence type="ECO:0000313" key="3">
    <source>
        <dbReference type="Proteomes" id="UP000615026"/>
    </source>
</evidence>
<dbReference type="Pfam" id="PF01850">
    <property type="entry name" value="PIN"/>
    <property type="match status" value="1"/>
</dbReference>